<organism evidence="2 3">
    <name type="scientific">Senna tora</name>
    <dbReference type="NCBI Taxonomy" id="362788"/>
    <lineage>
        <taxon>Eukaryota</taxon>
        <taxon>Viridiplantae</taxon>
        <taxon>Streptophyta</taxon>
        <taxon>Embryophyta</taxon>
        <taxon>Tracheophyta</taxon>
        <taxon>Spermatophyta</taxon>
        <taxon>Magnoliopsida</taxon>
        <taxon>eudicotyledons</taxon>
        <taxon>Gunneridae</taxon>
        <taxon>Pentapetalae</taxon>
        <taxon>rosids</taxon>
        <taxon>fabids</taxon>
        <taxon>Fabales</taxon>
        <taxon>Fabaceae</taxon>
        <taxon>Caesalpinioideae</taxon>
        <taxon>Cassia clade</taxon>
        <taxon>Senna</taxon>
    </lineage>
</organism>
<comment type="caution">
    <text evidence="2">The sequence shown here is derived from an EMBL/GenBank/DDBJ whole genome shotgun (WGS) entry which is preliminary data.</text>
</comment>
<evidence type="ECO:0000313" key="2">
    <source>
        <dbReference type="EMBL" id="KAF7824432.1"/>
    </source>
</evidence>
<name>A0A834TMW9_9FABA</name>
<dbReference type="Pfam" id="PF20167">
    <property type="entry name" value="Transposase_32"/>
    <property type="match status" value="1"/>
</dbReference>
<dbReference type="AlphaFoldDB" id="A0A834TMW9"/>
<feature type="domain" description="Putative plant transposon protein" evidence="1">
    <location>
        <begin position="2"/>
        <end position="159"/>
    </location>
</feature>
<evidence type="ECO:0000313" key="3">
    <source>
        <dbReference type="Proteomes" id="UP000634136"/>
    </source>
</evidence>
<dbReference type="OrthoDB" id="848707at2759"/>
<keyword evidence="3" id="KW-1185">Reference proteome</keyword>
<gene>
    <name evidence="2" type="ORF">G2W53_022576</name>
</gene>
<dbReference type="EMBL" id="JAAIUW010000007">
    <property type="protein sequence ID" value="KAF7824432.1"/>
    <property type="molecule type" value="Genomic_DNA"/>
</dbReference>
<accession>A0A834TMW9</accession>
<reference evidence="2" key="1">
    <citation type="submission" date="2020-09" db="EMBL/GenBank/DDBJ databases">
        <title>Genome-Enabled Discovery of Anthraquinone Biosynthesis in Senna tora.</title>
        <authorList>
            <person name="Kang S.-H."/>
            <person name="Pandey R.P."/>
            <person name="Lee C.-M."/>
            <person name="Sim J.-S."/>
            <person name="Jeong J.-T."/>
            <person name="Choi B.-S."/>
            <person name="Jung M."/>
            <person name="Ginzburg D."/>
            <person name="Zhao K."/>
            <person name="Won S.Y."/>
            <person name="Oh T.-J."/>
            <person name="Yu Y."/>
            <person name="Kim N.-H."/>
            <person name="Lee O.R."/>
            <person name="Lee T.-H."/>
            <person name="Bashyal P."/>
            <person name="Kim T.-S."/>
            <person name="Lee W.-H."/>
            <person name="Kawkins C."/>
            <person name="Kim C.-K."/>
            <person name="Kim J.S."/>
            <person name="Ahn B.O."/>
            <person name="Rhee S.Y."/>
            <person name="Sohng J.K."/>
        </authorList>
    </citation>
    <scope>NUCLEOTIDE SEQUENCE</scope>
    <source>
        <tissue evidence="2">Leaf</tissue>
    </source>
</reference>
<proteinExistence type="predicted"/>
<dbReference type="InterPro" id="IPR046796">
    <property type="entry name" value="Transposase_32_dom"/>
</dbReference>
<dbReference type="Proteomes" id="UP000634136">
    <property type="component" value="Unassembled WGS sequence"/>
</dbReference>
<evidence type="ECO:0000259" key="1">
    <source>
        <dbReference type="Pfam" id="PF20167"/>
    </source>
</evidence>
<protein>
    <recommendedName>
        <fullName evidence="1">Putative plant transposon protein domain-containing protein</fullName>
    </recommendedName>
</protein>
<sequence>MLIREFYANLKIDQSTMESNVLVRGRRAVLSKGLLSEVLKCPNVGICPDLGNDVITESYHKGEFVNELMGRKSSLCQIGLLGVDDRILFHIIDQVIMPKQNKGNDPNDTALFIMWCLKRTLRVNLPHIIMSNMKHIRDSSQELAYGMVITLIAKQMKVDLNEFEGEEHVSTKRKRKGEQNLSTLKRKKLPLILKKRHWSLKKLSPCEKSVPLSLSVETISRKAVPKTDIPSPESPTLLELLKDPKNEHSLFRMLQETLRASTFNHDTIERNNSLLKQILESIQATNGLLTSIQSLLQKQTSKSSVPEPILPLRITPQIEDVD</sequence>